<dbReference type="GO" id="GO:0006298">
    <property type="term" value="P:mismatch repair"/>
    <property type="evidence" value="ECO:0007669"/>
    <property type="project" value="TreeGrafter"/>
</dbReference>
<evidence type="ECO:0000256" key="12">
    <source>
        <dbReference type="ARBA" id="ARBA00023204"/>
    </source>
</evidence>
<dbReference type="PANTHER" id="PTHR42944:SF1">
    <property type="entry name" value="ADENINE DNA GLYCOSYLASE"/>
    <property type="match status" value="1"/>
</dbReference>
<dbReference type="FunFam" id="1.10.340.30:FF:000002">
    <property type="entry name" value="Adenine DNA glycosylase"/>
    <property type="match status" value="1"/>
</dbReference>
<protein>
    <recommendedName>
        <fullName evidence="5 14">Adenine DNA glycosylase</fullName>
        <ecNumber evidence="4 14">3.2.2.31</ecNumber>
    </recommendedName>
</protein>
<organism evidence="16 17">
    <name type="scientific">Longicatena caecimuris</name>
    <dbReference type="NCBI Taxonomy" id="1796635"/>
    <lineage>
        <taxon>Bacteria</taxon>
        <taxon>Bacillati</taxon>
        <taxon>Bacillota</taxon>
        <taxon>Erysipelotrichia</taxon>
        <taxon>Erysipelotrichales</taxon>
        <taxon>Erysipelotrichaceae</taxon>
        <taxon>Longicatena</taxon>
    </lineage>
</organism>
<evidence type="ECO:0000256" key="1">
    <source>
        <dbReference type="ARBA" id="ARBA00000843"/>
    </source>
</evidence>
<feature type="domain" description="HhH-GPD" evidence="15">
    <location>
        <begin position="50"/>
        <end position="201"/>
    </location>
</feature>
<accession>A0A4R3SXJ0</accession>
<dbReference type="InterPro" id="IPR003265">
    <property type="entry name" value="HhH-GPD_domain"/>
</dbReference>
<dbReference type="SUPFAM" id="SSF48150">
    <property type="entry name" value="DNA-glycosylase"/>
    <property type="match status" value="1"/>
</dbReference>
<comment type="similarity">
    <text evidence="3 14">Belongs to the Nth/MutY family.</text>
</comment>
<keyword evidence="12" id="KW-0234">DNA repair</keyword>
<keyword evidence="17" id="KW-1185">Reference proteome</keyword>
<dbReference type="CDD" id="cd03431">
    <property type="entry name" value="NUDIX_DNA_Glycosylase_C-MutY"/>
    <property type="match status" value="1"/>
</dbReference>
<dbReference type="NCBIfam" id="TIGR01084">
    <property type="entry name" value="mutY"/>
    <property type="match status" value="1"/>
</dbReference>
<dbReference type="GO" id="GO:0046872">
    <property type="term" value="F:metal ion binding"/>
    <property type="evidence" value="ECO:0007669"/>
    <property type="project" value="UniProtKB-UniRule"/>
</dbReference>
<evidence type="ECO:0000313" key="16">
    <source>
        <dbReference type="EMBL" id="TCU52947.1"/>
    </source>
</evidence>
<dbReference type="InterPro" id="IPR005760">
    <property type="entry name" value="A/G_AdeGlyc_MutY"/>
</dbReference>
<reference evidence="16 17" key="1">
    <citation type="submission" date="2019-03" db="EMBL/GenBank/DDBJ databases">
        <title>Genomic Encyclopedia of Type Strains, Phase IV (KMG-IV): sequencing the most valuable type-strain genomes for metagenomic binning, comparative biology and taxonomic classification.</title>
        <authorList>
            <person name="Goeker M."/>
        </authorList>
    </citation>
    <scope>NUCLEOTIDE SEQUENCE [LARGE SCALE GENOMIC DNA]</scope>
    <source>
        <strain evidence="16 17">DSM 29481</strain>
    </source>
</reference>
<dbReference type="GO" id="GO:0034039">
    <property type="term" value="F:8-oxo-7,8-dihydroguanine DNA N-glycosylase activity"/>
    <property type="evidence" value="ECO:0007669"/>
    <property type="project" value="TreeGrafter"/>
</dbReference>
<gene>
    <name evidence="16" type="ORF">EDD61_12918</name>
</gene>
<evidence type="ECO:0000256" key="9">
    <source>
        <dbReference type="ARBA" id="ARBA00022801"/>
    </source>
</evidence>
<evidence type="ECO:0000256" key="13">
    <source>
        <dbReference type="ARBA" id="ARBA00023295"/>
    </source>
</evidence>
<dbReference type="Gene3D" id="1.10.1670.10">
    <property type="entry name" value="Helix-hairpin-Helix base-excision DNA repair enzymes (C-terminal)"/>
    <property type="match status" value="1"/>
</dbReference>
<evidence type="ECO:0000256" key="4">
    <source>
        <dbReference type="ARBA" id="ARBA00012045"/>
    </source>
</evidence>
<evidence type="ECO:0000256" key="10">
    <source>
        <dbReference type="ARBA" id="ARBA00023004"/>
    </source>
</evidence>
<dbReference type="PANTHER" id="PTHR42944">
    <property type="entry name" value="ADENINE DNA GLYCOSYLASE"/>
    <property type="match status" value="1"/>
</dbReference>
<evidence type="ECO:0000256" key="7">
    <source>
        <dbReference type="ARBA" id="ARBA00022723"/>
    </source>
</evidence>
<dbReference type="InterPro" id="IPR000445">
    <property type="entry name" value="HhH_motif"/>
</dbReference>
<evidence type="ECO:0000256" key="6">
    <source>
        <dbReference type="ARBA" id="ARBA00022485"/>
    </source>
</evidence>
<dbReference type="InterPro" id="IPR011257">
    <property type="entry name" value="DNA_glycosylase"/>
</dbReference>
<dbReference type="GO" id="GO:0000701">
    <property type="term" value="F:purine-specific mismatch base pair DNA N-glycosylase activity"/>
    <property type="evidence" value="ECO:0007669"/>
    <property type="project" value="UniProtKB-EC"/>
</dbReference>
<dbReference type="AlphaFoldDB" id="A0A4R3SXJ0"/>
<keyword evidence="7" id="KW-0479">Metal-binding</keyword>
<evidence type="ECO:0000259" key="15">
    <source>
        <dbReference type="SMART" id="SM00478"/>
    </source>
</evidence>
<comment type="cofactor">
    <cofactor evidence="14">
        <name>[4Fe-4S] cluster</name>
        <dbReference type="ChEBI" id="CHEBI:49883"/>
    </cofactor>
    <text evidence="14">Binds 1 [4Fe-4S] cluster.</text>
</comment>
<dbReference type="Gene3D" id="1.10.340.30">
    <property type="entry name" value="Hypothetical protein, domain 2"/>
    <property type="match status" value="1"/>
</dbReference>
<dbReference type="Pfam" id="PF14815">
    <property type="entry name" value="NUDIX_4"/>
    <property type="match status" value="1"/>
</dbReference>
<keyword evidence="11" id="KW-0411">Iron-sulfur</keyword>
<evidence type="ECO:0000256" key="5">
    <source>
        <dbReference type="ARBA" id="ARBA00022023"/>
    </source>
</evidence>
<evidence type="ECO:0000256" key="14">
    <source>
        <dbReference type="RuleBase" id="RU365096"/>
    </source>
</evidence>
<dbReference type="InterPro" id="IPR015797">
    <property type="entry name" value="NUDIX_hydrolase-like_dom_sf"/>
</dbReference>
<dbReference type="GO" id="GO:0051539">
    <property type="term" value="F:4 iron, 4 sulfur cluster binding"/>
    <property type="evidence" value="ECO:0007669"/>
    <property type="project" value="UniProtKB-UniRule"/>
</dbReference>
<dbReference type="CDD" id="cd00056">
    <property type="entry name" value="ENDO3c"/>
    <property type="match status" value="1"/>
</dbReference>
<evidence type="ECO:0000256" key="3">
    <source>
        <dbReference type="ARBA" id="ARBA00008343"/>
    </source>
</evidence>
<evidence type="ECO:0000313" key="17">
    <source>
        <dbReference type="Proteomes" id="UP000295773"/>
    </source>
</evidence>
<dbReference type="GO" id="GO:0035485">
    <property type="term" value="F:adenine/guanine mispair binding"/>
    <property type="evidence" value="ECO:0007669"/>
    <property type="project" value="TreeGrafter"/>
</dbReference>
<proteinExistence type="inferred from homology"/>
<comment type="function">
    <text evidence="2">Adenine glycosylase active on G-A mispairs. MutY also corrects error-prone DNA synthesis past GO lesions which are due to the oxidatively damaged form of guanine: 7,8-dihydro-8-oxoguanine (8-oxo-dGTP).</text>
</comment>
<evidence type="ECO:0000256" key="11">
    <source>
        <dbReference type="ARBA" id="ARBA00023014"/>
    </source>
</evidence>
<keyword evidence="6" id="KW-0004">4Fe-4S</keyword>
<comment type="caution">
    <text evidence="16">The sequence shown here is derived from an EMBL/GenBank/DDBJ whole genome shotgun (WGS) entry which is preliminary data.</text>
</comment>
<comment type="catalytic activity">
    <reaction evidence="1 14">
        <text>Hydrolyzes free adenine bases from 7,8-dihydro-8-oxoguanine:adenine mismatched double-stranded DNA, leaving an apurinic site.</text>
        <dbReference type="EC" id="3.2.2.31"/>
    </reaction>
</comment>
<keyword evidence="13 14" id="KW-0326">Glycosidase</keyword>
<dbReference type="EMBL" id="SMBP01000029">
    <property type="protein sequence ID" value="TCU52947.1"/>
    <property type="molecule type" value="Genomic_DNA"/>
</dbReference>
<evidence type="ECO:0000256" key="8">
    <source>
        <dbReference type="ARBA" id="ARBA00022763"/>
    </source>
</evidence>
<dbReference type="InterPro" id="IPR023170">
    <property type="entry name" value="HhH_base_excis_C"/>
</dbReference>
<dbReference type="Pfam" id="PF00730">
    <property type="entry name" value="HhH-GPD"/>
    <property type="match status" value="1"/>
</dbReference>
<dbReference type="Pfam" id="PF00633">
    <property type="entry name" value="HHH"/>
    <property type="match status" value="1"/>
</dbReference>
<dbReference type="Gene3D" id="3.90.79.10">
    <property type="entry name" value="Nucleoside Triphosphate Pyrophosphohydrolase"/>
    <property type="match status" value="1"/>
</dbReference>
<keyword evidence="10 14" id="KW-0408">Iron</keyword>
<dbReference type="SMART" id="SM00478">
    <property type="entry name" value="ENDO3c"/>
    <property type="match status" value="1"/>
</dbReference>
<evidence type="ECO:0000256" key="2">
    <source>
        <dbReference type="ARBA" id="ARBA00002933"/>
    </source>
</evidence>
<dbReference type="EC" id="3.2.2.31" evidence="4 14"/>
<dbReference type="GO" id="GO:0006284">
    <property type="term" value="P:base-excision repair"/>
    <property type="evidence" value="ECO:0007669"/>
    <property type="project" value="UniProtKB-UniRule"/>
</dbReference>
<name>A0A4R3SXJ0_9FIRM</name>
<dbReference type="SUPFAM" id="SSF55811">
    <property type="entry name" value="Nudix"/>
    <property type="match status" value="1"/>
</dbReference>
<sequence length="360" mass="41966">MKKCYNTTMKEKHDKQHLVQALLEWYDANARILPWRSEPTPYRVWVSEIMLQQTRVEAVKPYFERFVNALPDVHALANADDDELHKLWEGLGYYNRVKNMKKCAQYCVKHYAGSLPNSYELLKQLPGIGDYTAGAIASIAFHLPYPAVDGNVLRVFSRLLVSEDDILKERTKKKFQNIIKEYIPIERCDAFTQALMEIGALICVPNAMPRCNICPLAEDCIGYQSHQAQRLPIKEKKKARRIEKKTILVVVHQKEVLLQQRAEDGLLAGLYEFITLDGEREEEEVMAFLGHERIHKIIKLRSAKHIFSHVEWHMQGYLLEVKEKLDGLWCTQQALEQQYAIPTAFKAYKDALYTWWRTQE</sequence>
<dbReference type="GO" id="GO:0032357">
    <property type="term" value="F:oxidized purine DNA binding"/>
    <property type="evidence" value="ECO:0007669"/>
    <property type="project" value="TreeGrafter"/>
</dbReference>
<dbReference type="PROSITE" id="PS01155">
    <property type="entry name" value="ENDONUCLEASE_III_2"/>
    <property type="match status" value="1"/>
</dbReference>
<dbReference type="InterPro" id="IPR029119">
    <property type="entry name" value="MutY_C"/>
</dbReference>
<dbReference type="InterPro" id="IPR044298">
    <property type="entry name" value="MIG/MutY"/>
</dbReference>
<keyword evidence="8 14" id="KW-0227">DNA damage</keyword>
<dbReference type="RefSeq" id="WP_008979721.1">
    <property type="nucleotide sequence ID" value="NZ_DBGDHU010000024.1"/>
</dbReference>
<keyword evidence="9" id="KW-0378">Hydrolase</keyword>
<dbReference type="Proteomes" id="UP000295773">
    <property type="component" value="Unassembled WGS sequence"/>
</dbReference>
<dbReference type="InterPro" id="IPR004036">
    <property type="entry name" value="Endonuclease-III-like_CS2"/>
</dbReference>